<dbReference type="Gene3D" id="3.90.550.50">
    <property type="match status" value="1"/>
</dbReference>
<protein>
    <recommendedName>
        <fullName evidence="18">Glycoprotein-N-acetylgalactosamine 3-beta-galactosyltransferase 1</fullName>
        <ecNumber evidence="6">2.4.1.122</ecNumber>
    </recommendedName>
    <alternativeName>
        <fullName evidence="20">Core 1 O-glycan T-synthase</fullName>
    </alternativeName>
    <alternativeName>
        <fullName evidence="21">Core 1 UDP-galactose:N-acetylgalactosamine-alpha-R beta 1,3-galactosyltransferase 1</fullName>
    </alternativeName>
    <alternativeName>
        <fullName evidence="19">Core 1 beta1,3-galactosyltransferase 1</fullName>
    </alternativeName>
</protein>
<proteinExistence type="inferred from homology"/>
<evidence type="ECO:0000256" key="16">
    <source>
        <dbReference type="ARBA" id="ARBA00023180"/>
    </source>
</evidence>
<dbReference type="GO" id="GO:0000166">
    <property type="term" value="F:nucleotide binding"/>
    <property type="evidence" value="ECO:0007669"/>
    <property type="project" value="UniProtKB-KW"/>
</dbReference>
<comment type="pathway">
    <text evidence="3">Protein modification; protein glycosylation.</text>
</comment>
<evidence type="ECO:0000256" key="7">
    <source>
        <dbReference type="ARBA" id="ARBA00022676"/>
    </source>
</evidence>
<evidence type="ECO:0000256" key="9">
    <source>
        <dbReference type="ARBA" id="ARBA00022692"/>
    </source>
</evidence>
<feature type="transmembrane region" description="Helical" evidence="23">
    <location>
        <begin position="13"/>
        <end position="31"/>
    </location>
</feature>
<evidence type="ECO:0000256" key="19">
    <source>
        <dbReference type="ARBA" id="ARBA00041226"/>
    </source>
</evidence>
<dbReference type="GO" id="GO:0016263">
    <property type="term" value="F:glycoprotein-N-acetylgalactosamine 3-beta-galactosyltransferase activity"/>
    <property type="evidence" value="ECO:0007669"/>
    <property type="project" value="UniProtKB-EC"/>
</dbReference>
<comment type="similarity">
    <text evidence="4">Belongs to the glycosyltransferase 31 family. Beta3-Gal-T subfamily.</text>
</comment>
<name>A0A336LUX7_CULSO</name>
<dbReference type="PANTHER" id="PTHR23033:SF14">
    <property type="entry name" value="GLYCOPROTEIN-N-ACETYLGALACTOSAMINE 3-BETA-GALACTOSYLTRANSFERASE 1-RELATED"/>
    <property type="match status" value="1"/>
</dbReference>
<keyword evidence="12" id="KW-0735">Signal-anchor</keyword>
<evidence type="ECO:0000313" key="25">
    <source>
        <dbReference type="EMBL" id="SSX21852.1"/>
    </source>
</evidence>
<evidence type="ECO:0000256" key="6">
    <source>
        <dbReference type="ARBA" id="ARBA00012557"/>
    </source>
</evidence>
<evidence type="ECO:0000256" key="20">
    <source>
        <dbReference type="ARBA" id="ARBA00042009"/>
    </source>
</evidence>
<evidence type="ECO:0000256" key="1">
    <source>
        <dbReference type="ARBA" id="ARBA00001936"/>
    </source>
</evidence>
<evidence type="ECO:0000256" key="18">
    <source>
        <dbReference type="ARBA" id="ARBA00040898"/>
    </source>
</evidence>
<gene>
    <name evidence="25" type="primary">CSON005531</name>
</gene>
<comment type="cofactor">
    <cofactor evidence="1">
        <name>Mn(2+)</name>
        <dbReference type="ChEBI" id="CHEBI:29035"/>
    </cofactor>
</comment>
<evidence type="ECO:0000256" key="3">
    <source>
        <dbReference type="ARBA" id="ARBA00004922"/>
    </source>
</evidence>
<evidence type="ECO:0000256" key="23">
    <source>
        <dbReference type="SAM" id="Phobius"/>
    </source>
</evidence>
<evidence type="ECO:0000256" key="4">
    <source>
        <dbReference type="ARBA" id="ARBA00006462"/>
    </source>
</evidence>
<dbReference type="EMBL" id="UFQT01000217">
    <property type="protein sequence ID" value="SSX21852.1"/>
    <property type="molecule type" value="Genomic_DNA"/>
</dbReference>
<sequence>MSVIRPSILLRKFISPLAVGLLIGFLAALIFKTLRFSVDQRSYLQNNAKRNETDHEEILKFEYKMDHEHDFENTTYQKKLYDEVRVLCWIMTGPKNHMTKARHVLNTWGHRCNKLLIMSSEYDENLDVVALPVQEGRNNLWAKTKEAFKYVYKHHLNDADWFLKADDDTYVIVENLRYALHSYPTTYPIYFGCRFKPYVKQGYMSGGAGYVLSKEALIRFVEEAIPDPKMCRQDAAGAEDVEIGRCLQNVHVRAGDSRDFELRARFLPFVPEGHLIPSDNHDWWYWKNIWYDIKEGLECCSDYAVSFHYVNPKLMYMLDYLIYHMRAYGIRRHPRPLEKKLNFMEMDQKFSDSILT</sequence>
<keyword evidence="8" id="KW-0808">Transferase</keyword>
<evidence type="ECO:0000256" key="21">
    <source>
        <dbReference type="ARBA" id="ARBA00043065"/>
    </source>
</evidence>
<keyword evidence="15" id="KW-1015">Disulfide bond</keyword>
<reference evidence="25" key="1">
    <citation type="submission" date="2018-07" db="EMBL/GenBank/DDBJ databases">
        <authorList>
            <person name="Quirk P.G."/>
            <person name="Krulwich T.A."/>
        </authorList>
    </citation>
    <scope>NUCLEOTIDE SEQUENCE</scope>
</reference>
<keyword evidence="14 23" id="KW-0472">Membrane</keyword>
<dbReference type="InterPro" id="IPR026050">
    <property type="entry name" value="C1GALT1/C1GALT1_chp1"/>
</dbReference>
<dbReference type="VEuPathDB" id="VectorBase:CSON005531"/>
<feature type="domain" description="Fringe-like glycosyltransferase" evidence="24">
    <location>
        <begin position="90"/>
        <end position="255"/>
    </location>
</feature>
<evidence type="ECO:0000256" key="5">
    <source>
        <dbReference type="ARBA" id="ARBA00011748"/>
    </source>
</evidence>
<evidence type="ECO:0000256" key="12">
    <source>
        <dbReference type="ARBA" id="ARBA00022968"/>
    </source>
</evidence>
<evidence type="ECO:0000256" key="15">
    <source>
        <dbReference type="ARBA" id="ARBA00023157"/>
    </source>
</evidence>
<keyword evidence="13 23" id="KW-1133">Transmembrane helix</keyword>
<dbReference type="GO" id="GO:0016020">
    <property type="term" value="C:membrane"/>
    <property type="evidence" value="ECO:0007669"/>
    <property type="project" value="UniProtKB-SubCell"/>
</dbReference>
<evidence type="ECO:0000256" key="22">
    <source>
        <dbReference type="ARBA" id="ARBA00059245"/>
    </source>
</evidence>
<dbReference type="GO" id="GO:0030145">
    <property type="term" value="F:manganese ion binding"/>
    <property type="evidence" value="ECO:0007669"/>
    <property type="project" value="UniProtKB-ARBA"/>
</dbReference>
<dbReference type="EC" id="2.4.1.122" evidence="6"/>
<evidence type="ECO:0000256" key="14">
    <source>
        <dbReference type="ARBA" id="ARBA00023136"/>
    </source>
</evidence>
<evidence type="ECO:0000256" key="8">
    <source>
        <dbReference type="ARBA" id="ARBA00022679"/>
    </source>
</evidence>
<dbReference type="Pfam" id="PF02434">
    <property type="entry name" value="Fringe"/>
    <property type="match status" value="1"/>
</dbReference>
<comment type="subcellular location">
    <subcellularLocation>
        <location evidence="2">Membrane</location>
        <topology evidence="2">Single-pass type II membrane protein</topology>
    </subcellularLocation>
</comment>
<comment type="subunit">
    <text evidence="5">Homodimer; disulfide-linked.</text>
</comment>
<dbReference type="PANTHER" id="PTHR23033">
    <property type="entry name" value="BETA1,3-GALACTOSYLTRANSFERASE"/>
    <property type="match status" value="1"/>
</dbReference>
<keyword evidence="10" id="KW-0479">Metal-binding</keyword>
<keyword evidence="9 23" id="KW-0812">Transmembrane</keyword>
<evidence type="ECO:0000259" key="24">
    <source>
        <dbReference type="Pfam" id="PF02434"/>
    </source>
</evidence>
<dbReference type="InterPro" id="IPR003378">
    <property type="entry name" value="Fringe-like_glycosylTrfase"/>
</dbReference>
<keyword evidence="7" id="KW-0328">Glycosyltransferase</keyword>
<evidence type="ECO:0000256" key="11">
    <source>
        <dbReference type="ARBA" id="ARBA00022741"/>
    </source>
</evidence>
<keyword evidence="11" id="KW-0547">Nucleotide-binding</keyword>
<accession>A0A336LUX7</accession>
<dbReference type="UniPathway" id="UPA00378"/>
<comment type="function">
    <text evidence="22">Glycosyltransferase that generates the core 1 O-glycan Gal-beta1-3GalNAc-alpha1-Ser/Thr (T antigen), which is a precursor for many extended O-glycans in glycoproteins.</text>
</comment>
<evidence type="ECO:0000256" key="13">
    <source>
        <dbReference type="ARBA" id="ARBA00022989"/>
    </source>
</evidence>
<keyword evidence="16" id="KW-0325">Glycoprotein</keyword>
<evidence type="ECO:0000256" key="17">
    <source>
        <dbReference type="ARBA" id="ARBA00023211"/>
    </source>
</evidence>
<evidence type="ECO:0000256" key="10">
    <source>
        <dbReference type="ARBA" id="ARBA00022723"/>
    </source>
</evidence>
<keyword evidence="17" id="KW-0464">Manganese</keyword>
<dbReference type="FunFam" id="3.90.550.50:FF:000017">
    <property type="entry name" value="Glycoprotein-N-acetylgalactosamine 3-beta-galactosyltransferase 1"/>
    <property type="match status" value="1"/>
</dbReference>
<organism evidence="25">
    <name type="scientific">Culicoides sonorensis</name>
    <name type="common">Biting midge</name>
    <dbReference type="NCBI Taxonomy" id="179676"/>
    <lineage>
        <taxon>Eukaryota</taxon>
        <taxon>Metazoa</taxon>
        <taxon>Ecdysozoa</taxon>
        <taxon>Arthropoda</taxon>
        <taxon>Hexapoda</taxon>
        <taxon>Insecta</taxon>
        <taxon>Pterygota</taxon>
        <taxon>Neoptera</taxon>
        <taxon>Endopterygota</taxon>
        <taxon>Diptera</taxon>
        <taxon>Nematocera</taxon>
        <taxon>Chironomoidea</taxon>
        <taxon>Ceratopogonidae</taxon>
        <taxon>Ceratopogoninae</taxon>
        <taxon>Culicoides</taxon>
        <taxon>Monoculicoides</taxon>
    </lineage>
</organism>
<dbReference type="AlphaFoldDB" id="A0A336LUX7"/>
<dbReference type="OMA" id="SEGPKCC"/>
<evidence type="ECO:0000256" key="2">
    <source>
        <dbReference type="ARBA" id="ARBA00004606"/>
    </source>
</evidence>